<dbReference type="AlphaFoldDB" id="A0A8T0V651"/>
<sequence>MFKSIVYKGEKRQRQTQGPATLGTGQADPMLQARQHGPHIAPLGAAQPEPPPEHRRHPPGPVPISPPPERPPEARAAARKAAAGLRPTSFSTFLHLTLSLAGPSMAAAAAPGNPRPEPPCVRPDLRPWRPDLLSLSLGAARRGDGGLGVKAVLLRPGQGRTRRWRARRGGGAAAAWARRDAAEHPLAAYCGGLQQRRVHGGARRGRRWLRDSPCCTWPWARRCGPWRSRSAWEVTWCGCSERPTAAVSIRASRVVSSLGGYSGGAHLPGLSSCSGMLWRKPLLTTLLVSMAAAS</sequence>
<gene>
    <name evidence="2" type="ORF">PVAP13_3KG507701</name>
</gene>
<dbReference type="Proteomes" id="UP000823388">
    <property type="component" value="Chromosome 3K"/>
</dbReference>
<proteinExistence type="predicted"/>
<evidence type="ECO:0000256" key="1">
    <source>
        <dbReference type="SAM" id="MobiDB-lite"/>
    </source>
</evidence>
<evidence type="ECO:0000313" key="3">
    <source>
        <dbReference type="Proteomes" id="UP000823388"/>
    </source>
</evidence>
<keyword evidence="3" id="KW-1185">Reference proteome</keyword>
<evidence type="ECO:0000313" key="2">
    <source>
        <dbReference type="EMBL" id="KAG2629857.1"/>
    </source>
</evidence>
<name>A0A8T0V651_PANVG</name>
<feature type="region of interest" description="Disordered" evidence="1">
    <location>
        <begin position="106"/>
        <end position="125"/>
    </location>
</feature>
<feature type="region of interest" description="Disordered" evidence="1">
    <location>
        <begin position="1"/>
        <end position="83"/>
    </location>
</feature>
<reference evidence="2" key="1">
    <citation type="submission" date="2020-05" db="EMBL/GenBank/DDBJ databases">
        <title>WGS assembly of Panicum virgatum.</title>
        <authorList>
            <person name="Lovell J.T."/>
            <person name="Jenkins J."/>
            <person name="Shu S."/>
            <person name="Juenger T.E."/>
            <person name="Schmutz J."/>
        </authorList>
    </citation>
    <scope>NUCLEOTIDE SEQUENCE</scope>
    <source>
        <strain evidence="2">AP13</strain>
    </source>
</reference>
<comment type="caution">
    <text evidence="2">The sequence shown here is derived from an EMBL/GenBank/DDBJ whole genome shotgun (WGS) entry which is preliminary data.</text>
</comment>
<dbReference type="EMBL" id="CM029041">
    <property type="protein sequence ID" value="KAG2629857.1"/>
    <property type="molecule type" value="Genomic_DNA"/>
</dbReference>
<feature type="compositionally biased region" description="Pro residues" evidence="1">
    <location>
        <begin position="59"/>
        <end position="69"/>
    </location>
</feature>
<organism evidence="2 3">
    <name type="scientific">Panicum virgatum</name>
    <name type="common">Blackwell switchgrass</name>
    <dbReference type="NCBI Taxonomy" id="38727"/>
    <lineage>
        <taxon>Eukaryota</taxon>
        <taxon>Viridiplantae</taxon>
        <taxon>Streptophyta</taxon>
        <taxon>Embryophyta</taxon>
        <taxon>Tracheophyta</taxon>
        <taxon>Spermatophyta</taxon>
        <taxon>Magnoliopsida</taxon>
        <taxon>Liliopsida</taxon>
        <taxon>Poales</taxon>
        <taxon>Poaceae</taxon>
        <taxon>PACMAD clade</taxon>
        <taxon>Panicoideae</taxon>
        <taxon>Panicodae</taxon>
        <taxon>Paniceae</taxon>
        <taxon>Panicinae</taxon>
        <taxon>Panicum</taxon>
        <taxon>Panicum sect. Hiantes</taxon>
    </lineage>
</organism>
<protein>
    <submittedName>
        <fullName evidence="2">Uncharacterized protein</fullName>
    </submittedName>
</protein>
<accession>A0A8T0V651</accession>